<name>A0A3P8FEI2_9TREM</name>
<organism evidence="1 2">
    <name type="scientific">Schistosoma margrebowiei</name>
    <dbReference type="NCBI Taxonomy" id="48269"/>
    <lineage>
        <taxon>Eukaryota</taxon>
        <taxon>Metazoa</taxon>
        <taxon>Spiralia</taxon>
        <taxon>Lophotrochozoa</taxon>
        <taxon>Platyhelminthes</taxon>
        <taxon>Trematoda</taxon>
        <taxon>Digenea</taxon>
        <taxon>Strigeidida</taxon>
        <taxon>Schistosomatoidea</taxon>
        <taxon>Schistosomatidae</taxon>
        <taxon>Schistosoma</taxon>
    </lineage>
</organism>
<proteinExistence type="predicted"/>
<accession>A0A3P8FEI2</accession>
<gene>
    <name evidence="1" type="ORF">SMRZ_LOCUS16332</name>
</gene>
<evidence type="ECO:0000313" key="2">
    <source>
        <dbReference type="Proteomes" id="UP000277204"/>
    </source>
</evidence>
<reference evidence="1 2" key="1">
    <citation type="submission" date="2018-11" db="EMBL/GenBank/DDBJ databases">
        <authorList>
            <consortium name="Pathogen Informatics"/>
        </authorList>
    </citation>
    <scope>NUCLEOTIDE SEQUENCE [LARGE SCALE GENOMIC DNA]</scope>
    <source>
        <strain evidence="1 2">Zambia</strain>
    </source>
</reference>
<keyword evidence="2" id="KW-1185">Reference proteome</keyword>
<protein>
    <submittedName>
        <fullName evidence="1">Uncharacterized protein</fullName>
    </submittedName>
</protein>
<dbReference type="EMBL" id="UZAI01017116">
    <property type="protein sequence ID" value="VDP20663.1"/>
    <property type="molecule type" value="Genomic_DNA"/>
</dbReference>
<dbReference type="AlphaFoldDB" id="A0A3P8FEI2"/>
<sequence length="42" mass="4974">MRFIRDWSAECTCISELTFILGLEHSTIRFKRHHVTHLATES</sequence>
<evidence type="ECO:0000313" key="1">
    <source>
        <dbReference type="EMBL" id="VDP20663.1"/>
    </source>
</evidence>
<dbReference type="Proteomes" id="UP000277204">
    <property type="component" value="Unassembled WGS sequence"/>
</dbReference>